<name>T1AK40_9ZZZZ</name>
<reference evidence="1" key="2">
    <citation type="journal article" date="2014" name="ISME J.">
        <title>Microbial stratification in low pH oxic and suboxic macroscopic growths along an acid mine drainage.</title>
        <authorList>
            <person name="Mendez-Garcia C."/>
            <person name="Mesa V."/>
            <person name="Sprenger R.R."/>
            <person name="Richter M."/>
            <person name="Diez M.S."/>
            <person name="Solano J."/>
            <person name="Bargiela R."/>
            <person name="Golyshina O.V."/>
            <person name="Manteca A."/>
            <person name="Ramos J.L."/>
            <person name="Gallego J.R."/>
            <person name="Llorente I."/>
            <person name="Martins Dos Santos V.A."/>
            <person name="Jensen O.N."/>
            <person name="Pelaez A.I."/>
            <person name="Sanchez J."/>
            <person name="Ferrer M."/>
        </authorList>
    </citation>
    <scope>NUCLEOTIDE SEQUENCE</scope>
</reference>
<reference evidence="1" key="1">
    <citation type="submission" date="2013-08" db="EMBL/GenBank/DDBJ databases">
        <authorList>
            <person name="Mendez C."/>
            <person name="Richter M."/>
            <person name="Ferrer M."/>
            <person name="Sanchez J."/>
        </authorList>
    </citation>
    <scope>NUCLEOTIDE SEQUENCE</scope>
</reference>
<dbReference type="EMBL" id="AUZZ01002284">
    <property type="protein sequence ID" value="EQD60961.1"/>
    <property type="molecule type" value="Genomic_DNA"/>
</dbReference>
<protein>
    <submittedName>
        <fullName evidence="1">NAD(FAD)-dependent dehydrogenase</fullName>
    </submittedName>
</protein>
<comment type="caution">
    <text evidence="1">The sequence shown here is derived from an EMBL/GenBank/DDBJ whole genome shotgun (WGS) entry which is preliminary data.</text>
</comment>
<proteinExistence type="predicted"/>
<gene>
    <name evidence="1" type="ORF">B2A_03412</name>
</gene>
<dbReference type="AlphaFoldDB" id="T1AK40"/>
<evidence type="ECO:0000313" key="1">
    <source>
        <dbReference type="EMBL" id="EQD60961.1"/>
    </source>
</evidence>
<sequence>MAHVVIMGAGLGAVPCADPMRKGLGAAHRRRLLGSSAFCEFTPSNRWIAVGWREKYFPRTLRSGSTAPVHERYVCKALGAHTLKDLRS</sequence>
<accession>T1AK40</accession>
<dbReference type="Gene3D" id="3.50.50.60">
    <property type="entry name" value="FAD/NAD(P)-binding domain"/>
    <property type="match status" value="1"/>
</dbReference>
<dbReference type="InterPro" id="IPR036188">
    <property type="entry name" value="FAD/NAD-bd_sf"/>
</dbReference>
<organism evidence="1">
    <name type="scientific">mine drainage metagenome</name>
    <dbReference type="NCBI Taxonomy" id="410659"/>
    <lineage>
        <taxon>unclassified sequences</taxon>
        <taxon>metagenomes</taxon>
        <taxon>ecological metagenomes</taxon>
    </lineage>
</organism>